<keyword evidence="1" id="KW-0479">Metal-binding</keyword>
<gene>
    <name evidence="3" type="ORF">Sradi_7237300</name>
</gene>
<dbReference type="Gene3D" id="1.10.630.10">
    <property type="entry name" value="Cytochrome P450"/>
    <property type="match status" value="1"/>
</dbReference>
<comment type="caution">
    <text evidence="3">The sequence shown here is derived from an EMBL/GenBank/DDBJ whole genome shotgun (WGS) entry which is preliminary data.</text>
</comment>
<dbReference type="GO" id="GO:0016125">
    <property type="term" value="P:sterol metabolic process"/>
    <property type="evidence" value="ECO:0007669"/>
    <property type="project" value="TreeGrafter"/>
</dbReference>
<sequence length="84" mass="9522">MGWPSIGETLQLYSQHPNVFLSTRHKRYGEIFKTHILGCPCVMLASPEAARFVLVTQAHLFKPYPRSKENLIGPSALFFHGRVP</sequence>
<evidence type="ECO:0000256" key="2">
    <source>
        <dbReference type="ARBA" id="ARBA00023004"/>
    </source>
</evidence>
<dbReference type="GO" id="GO:0020037">
    <property type="term" value="F:heme binding"/>
    <property type="evidence" value="ECO:0007669"/>
    <property type="project" value="InterPro"/>
</dbReference>
<dbReference type="InterPro" id="IPR001128">
    <property type="entry name" value="Cyt_P450"/>
</dbReference>
<dbReference type="PANTHER" id="PTHR24286">
    <property type="entry name" value="CYTOCHROME P450 26"/>
    <property type="match status" value="1"/>
</dbReference>
<accession>A0AAW2IN49</accession>
<evidence type="ECO:0000313" key="3">
    <source>
        <dbReference type="EMBL" id="KAL0283198.1"/>
    </source>
</evidence>
<dbReference type="GO" id="GO:0010295">
    <property type="term" value="F:(+)-abscisic acid 8'-hydroxylase activity"/>
    <property type="evidence" value="ECO:0007669"/>
    <property type="project" value="TreeGrafter"/>
</dbReference>
<keyword evidence="2" id="KW-0408">Iron</keyword>
<proteinExistence type="predicted"/>
<reference evidence="3" key="1">
    <citation type="submission" date="2020-06" db="EMBL/GenBank/DDBJ databases">
        <authorList>
            <person name="Li T."/>
            <person name="Hu X."/>
            <person name="Zhang T."/>
            <person name="Song X."/>
            <person name="Zhang H."/>
            <person name="Dai N."/>
            <person name="Sheng W."/>
            <person name="Hou X."/>
            <person name="Wei L."/>
        </authorList>
    </citation>
    <scope>NUCLEOTIDE SEQUENCE</scope>
    <source>
        <strain evidence="3">G02</strain>
        <tissue evidence="3">Leaf</tissue>
    </source>
</reference>
<reference evidence="3" key="2">
    <citation type="journal article" date="2024" name="Plant">
        <title>Genomic evolution and insights into agronomic trait innovations of Sesamum species.</title>
        <authorList>
            <person name="Miao H."/>
            <person name="Wang L."/>
            <person name="Qu L."/>
            <person name="Liu H."/>
            <person name="Sun Y."/>
            <person name="Le M."/>
            <person name="Wang Q."/>
            <person name="Wei S."/>
            <person name="Zheng Y."/>
            <person name="Lin W."/>
            <person name="Duan Y."/>
            <person name="Cao H."/>
            <person name="Xiong S."/>
            <person name="Wang X."/>
            <person name="Wei L."/>
            <person name="Li C."/>
            <person name="Ma Q."/>
            <person name="Ju M."/>
            <person name="Zhao R."/>
            <person name="Li G."/>
            <person name="Mu C."/>
            <person name="Tian Q."/>
            <person name="Mei H."/>
            <person name="Zhang T."/>
            <person name="Gao T."/>
            <person name="Zhang H."/>
        </authorList>
    </citation>
    <scope>NUCLEOTIDE SEQUENCE</scope>
    <source>
        <strain evidence="3">G02</strain>
    </source>
</reference>
<dbReference type="Pfam" id="PF00067">
    <property type="entry name" value="p450"/>
    <property type="match status" value="1"/>
</dbReference>
<dbReference type="EMBL" id="JACGWJ010001313">
    <property type="protein sequence ID" value="KAL0283198.1"/>
    <property type="molecule type" value="Genomic_DNA"/>
</dbReference>
<protein>
    <submittedName>
        <fullName evidence="3">Abscisic acid 8'-hydroxylase 3</fullName>
    </submittedName>
</protein>
<dbReference type="InterPro" id="IPR036396">
    <property type="entry name" value="Cyt_P450_sf"/>
</dbReference>
<dbReference type="GO" id="GO:0005506">
    <property type="term" value="F:iron ion binding"/>
    <property type="evidence" value="ECO:0007669"/>
    <property type="project" value="InterPro"/>
</dbReference>
<dbReference type="AlphaFoldDB" id="A0AAW2IN49"/>
<dbReference type="SUPFAM" id="SSF48264">
    <property type="entry name" value="Cytochrome P450"/>
    <property type="match status" value="1"/>
</dbReference>
<organism evidence="3">
    <name type="scientific">Sesamum radiatum</name>
    <name type="common">Black benniseed</name>
    <dbReference type="NCBI Taxonomy" id="300843"/>
    <lineage>
        <taxon>Eukaryota</taxon>
        <taxon>Viridiplantae</taxon>
        <taxon>Streptophyta</taxon>
        <taxon>Embryophyta</taxon>
        <taxon>Tracheophyta</taxon>
        <taxon>Spermatophyta</taxon>
        <taxon>Magnoliopsida</taxon>
        <taxon>eudicotyledons</taxon>
        <taxon>Gunneridae</taxon>
        <taxon>Pentapetalae</taxon>
        <taxon>asterids</taxon>
        <taxon>lamiids</taxon>
        <taxon>Lamiales</taxon>
        <taxon>Pedaliaceae</taxon>
        <taxon>Sesamum</taxon>
    </lineage>
</organism>
<evidence type="ECO:0000256" key="1">
    <source>
        <dbReference type="ARBA" id="ARBA00022723"/>
    </source>
</evidence>
<dbReference type="PANTHER" id="PTHR24286:SF376">
    <property type="entry name" value="ABSCISIC ACID 8'-HYDROXYLASE 4"/>
    <property type="match status" value="1"/>
</dbReference>
<name>A0AAW2IN49_SESRA</name>